<dbReference type="Proteomes" id="UP001604043">
    <property type="component" value="Unassembled WGS sequence"/>
</dbReference>
<dbReference type="PANTHER" id="PTHR43783:SF1">
    <property type="entry name" value="UDP-N-ACETYLGLUCOSAMINE 1-CARBOXYVINYLTRANSFERASE"/>
    <property type="match status" value="1"/>
</dbReference>
<feature type="active site" description="Proton donor" evidence="12">
    <location>
        <position position="126"/>
    </location>
</feature>
<evidence type="ECO:0000259" key="13">
    <source>
        <dbReference type="Pfam" id="PF00275"/>
    </source>
</evidence>
<feature type="binding site" evidence="12">
    <location>
        <begin position="171"/>
        <end position="174"/>
    </location>
    <ligand>
        <name>UDP-N-acetyl-alpha-D-glucosamine</name>
        <dbReference type="ChEBI" id="CHEBI:57705"/>
    </ligand>
</feature>
<proteinExistence type="inferred from homology"/>
<evidence type="ECO:0000256" key="11">
    <source>
        <dbReference type="ARBA" id="ARBA00047527"/>
    </source>
</evidence>
<feature type="binding site" evidence="12">
    <location>
        <position position="102"/>
    </location>
    <ligand>
        <name>UDP-N-acetyl-alpha-D-glucosamine</name>
        <dbReference type="ChEBI" id="CHEBI:57705"/>
    </ligand>
</feature>
<keyword evidence="7 12" id="KW-0573">Peptidoglycan synthesis</keyword>
<comment type="subcellular location">
    <subcellularLocation>
        <location evidence="1 12">Cytoplasm</location>
    </subcellularLocation>
</comment>
<dbReference type="PANTHER" id="PTHR43783">
    <property type="entry name" value="UDP-N-ACETYLGLUCOSAMINE 1-CARBOXYVINYLTRANSFERASE"/>
    <property type="match status" value="1"/>
</dbReference>
<keyword evidence="9 12" id="KW-0961">Cell wall biogenesis/degradation</keyword>
<feature type="binding site" evidence="12">
    <location>
        <position position="338"/>
    </location>
    <ligand>
        <name>UDP-N-acetyl-alpha-D-glucosamine</name>
        <dbReference type="ChEBI" id="CHEBI:57705"/>
    </ligand>
</feature>
<dbReference type="EC" id="2.5.1.7" evidence="12"/>
<evidence type="ECO:0000256" key="2">
    <source>
        <dbReference type="ARBA" id="ARBA00004752"/>
    </source>
</evidence>
<evidence type="ECO:0000256" key="9">
    <source>
        <dbReference type="ARBA" id="ARBA00023316"/>
    </source>
</evidence>
<dbReference type="SUPFAM" id="SSF55205">
    <property type="entry name" value="EPT/RTPC-like"/>
    <property type="match status" value="1"/>
</dbReference>
<dbReference type="InterPro" id="IPR036968">
    <property type="entry name" value="Enolpyruvate_Tfrase_sf"/>
</dbReference>
<sequence length="429" mass="45581">MDKIRIVGGNELKGTIPISGAKNAALPLMIASLLTEEKLILENVPRLADVALLQRILGNHGVDITTNGKRNGDDPYAGQTLEIDARVIVDTIAPYELVSKMRASFWVVGPLLARMGVAKVSLPGGCAIGTRPVDFHLDALRALGADIEIDAGYVLAKAPRGLTGARIVFPKVSVGATHTALMAAALARGESVIENAAREPEIVDVADCLIKMGARIEGAGTSTIRIEGVPRLKAARHAVLPDRIETGTYAMATAMTGGDVMLAGARPDLLEDALETLRHAGAEIDATNEGIRVRRNGAGILPVEVSTAPYPGFPTDLQAQLMALMTKAKGRSRITETIFENRFMHVQELARLGARIQLDGDTAVVEGVERLTGAPVMATDLRASVSLVIAGLAAEGETMVQRVYHLDRGFEKLEEKLSRCGAEIERISG</sequence>
<dbReference type="HAMAP" id="MF_00111">
    <property type="entry name" value="MurA"/>
    <property type="match status" value="1"/>
</dbReference>
<comment type="function">
    <text evidence="12">Cell wall formation. Adds enolpyruvyl to UDP-N-acetylglucosamine.</text>
</comment>
<keyword evidence="15" id="KW-1185">Reference proteome</keyword>
<comment type="caution">
    <text evidence="12">Lacks conserved residue(s) required for the propagation of feature annotation.</text>
</comment>
<evidence type="ECO:0000256" key="3">
    <source>
        <dbReference type="ARBA" id="ARBA00022490"/>
    </source>
</evidence>
<dbReference type="CDD" id="cd01555">
    <property type="entry name" value="UdpNAET"/>
    <property type="match status" value="1"/>
</dbReference>
<keyword evidence="3 12" id="KW-0963">Cytoplasm</keyword>
<dbReference type="EMBL" id="JBAFUR010000002">
    <property type="protein sequence ID" value="MFG1252785.1"/>
    <property type="molecule type" value="Genomic_DNA"/>
</dbReference>
<keyword evidence="6 12" id="KW-0133">Cell shape</keyword>
<dbReference type="InterPro" id="IPR050068">
    <property type="entry name" value="MurA_subfamily"/>
</dbReference>
<evidence type="ECO:0000256" key="10">
    <source>
        <dbReference type="ARBA" id="ARBA00038367"/>
    </source>
</evidence>
<evidence type="ECO:0000256" key="8">
    <source>
        <dbReference type="ARBA" id="ARBA00023306"/>
    </source>
</evidence>
<dbReference type="InterPro" id="IPR013792">
    <property type="entry name" value="RNA3'P_cycl/enolpyr_Trfase_a/b"/>
</dbReference>
<evidence type="ECO:0000256" key="6">
    <source>
        <dbReference type="ARBA" id="ARBA00022960"/>
    </source>
</evidence>
<gene>
    <name evidence="12 14" type="primary">murA</name>
    <name evidence="14" type="ORF">V5F30_11265</name>
</gene>
<comment type="caution">
    <text evidence="14">The sequence shown here is derived from an EMBL/GenBank/DDBJ whole genome shotgun (WGS) entry which is preliminary data.</text>
</comment>
<feature type="binding site" evidence="12">
    <location>
        <begin position="22"/>
        <end position="23"/>
    </location>
    <ligand>
        <name>phosphoenolpyruvate</name>
        <dbReference type="ChEBI" id="CHEBI:58702"/>
    </ligand>
</feature>
<name>A0ABW6ZGG0_9HYPH</name>
<feature type="domain" description="Enolpyruvate transferase" evidence="13">
    <location>
        <begin position="8"/>
        <end position="417"/>
    </location>
</feature>
<evidence type="ECO:0000256" key="4">
    <source>
        <dbReference type="ARBA" id="ARBA00022618"/>
    </source>
</evidence>
<dbReference type="NCBIfam" id="TIGR01072">
    <property type="entry name" value="murA"/>
    <property type="match status" value="1"/>
</dbReference>
<evidence type="ECO:0000256" key="5">
    <source>
        <dbReference type="ARBA" id="ARBA00022679"/>
    </source>
</evidence>
<dbReference type="NCBIfam" id="NF006873">
    <property type="entry name" value="PRK09369.1"/>
    <property type="match status" value="1"/>
</dbReference>
<dbReference type="GO" id="GO:0008760">
    <property type="term" value="F:UDP-N-acetylglucosamine 1-carboxyvinyltransferase activity"/>
    <property type="evidence" value="ECO:0007669"/>
    <property type="project" value="UniProtKB-EC"/>
</dbReference>
<organism evidence="14 15">
    <name type="scientific">Xanthobacter aminoxidans</name>
    <dbReference type="NCBI Taxonomy" id="186280"/>
    <lineage>
        <taxon>Bacteria</taxon>
        <taxon>Pseudomonadati</taxon>
        <taxon>Pseudomonadota</taxon>
        <taxon>Alphaproteobacteria</taxon>
        <taxon>Hyphomicrobiales</taxon>
        <taxon>Xanthobacteraceae</taxon>
        <taxon>Xanthobacter</taxon>
    </lineage>
</organism>
<evidence type="ECO:0000313" key="15">
    <source>
        <dbReference type="Proteomes" id="UP001604043"/>
    </source>
</evidence>
<feature type="modified residue" description="2-(S-cysteinyl)pyruvic acid O-phosphothioketal" evidence="12">
    <location>
        <position position="126"/>
    </location>
</feature>
<dbReference type="Pfam" id="PF00275">
    <property type="entry name" value="EPSP_synthase"/>
    <property type="match status" value="1"/>
</dbReference>
<comment type="similarity">
    <text evidence="10 12">Belongs to the EPSP synthase family. MurA subfamily.</text>
</comment>
<dbReference type="Gene3D" id="3.65.10.10">
    <property type="entry name" value="Enolpyruvate transferase domain"/>
    <property type="match status" value="2"/>
</dbReference>
<evidence type="ECO:0000313" key="14">
    <source>
        <dbReference type="EMBL" id="MFG1252785.1"/>
    </source>
</evidence>
<comment type="catalytic activity">
    <reaction evidence="11 12">
        <text>phosphoenolpyruvate + UDP-N-acetyl-alpha-D-glucosamine = UDP-N-acetyl-3-O-(1-carboxyvinyl)-alpha-D-glucosamine + phosphate</text>
        <dbReference type="Rhea" id="RHEA:18681"/>
        <dbReference type="ChEBI" id="CHEBI:43474"/>
        <dbReference type="ChEBI" id="CHEBI:57705"/>
        <dbReference type="ChEBI" id="CHEBI:58702"/>
        <dbReference type="ChEBI" id="CHEBI:68483"/>
        <dbReference type="EC" id="2.5.1.7"/>
    </reaction>
</comment>
<evidence type="ECO:0000256" key="7">
    <source>
        <dbReference type="ARBA" id="ARBA00022984"/>
    </source>
</evidence>
<keyword evidence="8 12" id="KW-0131">Cell cycle</keyword>
<keyword evidence="4 12" id="KW-0132">Cell division</keyword>
<reference evidence="14 15" key="1">
    <citation type="submission" date="2024-02" db="EMBL/GenBank/DDBJ databases">
        <title>Expansion and revision of Xanthobacter and proposal of Roseixanthobacter gen. nov.</title>
        <authorList>
            <person name="Soltysiak M.P.M."/>
            <person name="Jalihal A."/>
            <person name="Ory A."/>
            <person name="Chrisophersen C."/>
            <person name="Lee A.D."/>
            <person name="Boulton J."/>
            <person name="Springer M."/>
        </authorList>
    </citation>
    <scope>NUCLEOTIDE SEQUENCE [LARGE SCALE GENOMIC DNA]</scope>
    <source>
        <strain evidence="14 15">CB5</strain>
    </source>
</reference>
<dbReference type="InterPro" id="IPR001986">
    <property type="entry name" value="Enolpyruvate_Tfrase_dom"/>
</dbReference>
<feature type="binding site" evidence="12">
    <location>
        <position position="316"/>
    </location>
    <ligand>
        <name>UDP-N-acetyl-alpha-D-glucosamine</name>
        <dbReference type="ChEBI" id="CHEBI:57705"/>
    </ligand>
</feature>
<evidence type="ECO:0000256" key="12">
    <source>
        <dbReference type="HAMAP-Rule" id="MF_00111"/>
    </source>
</evidence>
<protein>
    <recommendedName>
        <fullName evidence="12">UDP-N-acetylglucosamine 1-carboxyvinyltransferase</fullName>
        <ecNumber evidence="12">2.5.1.7</ecNumber>
    </recommendedName>
    <alternativeName>
        <fullName evidence="12">Enoylpyruvate transferase</fullName>
    </alternativeName>
    <alternativeName>
        <fullName evidence="12">UDP-N-acetylglucosamine enolpyruvyl transferase</fullName>
        <shortName evidence="12">EPT</shortName>
    </alternativeName>
</protein>
<evidence type="ECO:0000256" key="1">
    <source>
        <dbReference type="ARBA" id="ARBA00004496"/>
    </source>
</evidence>
<accession>A0ABW6ZGG0</accession>
<comment type="pathway">
    <text evidence="2 12">Cell wall biogenesis; peptidoglycan biosynthesis.</text>
</comment>
<keyword evidence="5 12" id="KW-0808">Transferase</keyword>
<dbReference type="RefSeq" id="WP_374252308.1">
    <property type="nucleotide sequence ID" value="NZ_JBAFUR010000002.1"/>
</dbReference>
<dbReference type="InterPro" id="IPR005750">
    <property type="entry name" value="UDP_GlcNAc_COvinyl_MurA"/>
</dbReference>
<keyword evidence="12" id="KW-0670">Pyruvate</keyword>